<feature type="domain" description="SGNH hydrolase-type esterase" evidence="3">
    <location>
        <begin position="102"/>
        <end position="270"/>
    </location>
</feature>
<organism evidence="4 5">
    <name type="scientific">Candidatus Faeciplasma avium</name>
    <dbReference type="NCBI Taxonomy" id="2840798"/>
    <lineage>
        <taxon>Bacteria</taxon>
        <taxon>Bacillati</taxon>
        <taxon>Bacillota</taxon>
        <taxon>Clostridia</taxon>
        <taxon>Eubacteriales</taxon>
        <taxon>Oscillospiraceae</taxon>
        <taxon>Oscillospiraceae incertae sedis</taxon>
        <taxon>Candidatus Faeciplasma</taxon>
    </lineage>
</organism>
<reference evidence="4" key="2">
    <citation type="journal article" date="2021" name="PeerJ">
        <title>Extensive microbial diversity within the chicken gut microbiome revealed by metagenomics and culture.</title>
        <authorList>
            <person name="Gilroy R."/>
            <person name="Ravi A."/>
            <person name="Getino M."/>
            <person name="Pursley I."/>
            <person name="Horton D.L."/>
            <person name="Alikhan N.F."/>
            <person name="Baker D."/>
            <person name="Gharbi K."/>
            <person name="Hall N."/>
            <person name="Watson M."/>
            <person name="Adriaenssens E.M."/>
            <person name="Foster-Nyarko E."/>
            <person name="Jarju S."/>
            <person name="Secka A."/>
            <person name="Antonio M."/>
            <person name="Oren A."/>
            <person name="Chaudhuri R.R."/>
            <person name="La Ragione R."/>
            <person name="Hildebrand F."/>
            <person name="Pallen M.J."/>
        </authorList>
    </citation>
    <scope>NUCLEOTIDE SEQUENCE</scope>
    <source>
        <strain evidence="4">1370</strain>
    </source>
</reference>
<dbReference type="AlphaFoldDB" id="A0A9D1NRD2"/>
<sequence>MGEYTAVRGKRRKKRRVRYHFELVLLAGILIFVFMFYRYMKTTSLEDVLSKSGSIVVPAGVSDPVVQDDSGNQTASNLPDELVNPVPEGQPAGEEYFDSSLFIGDSIIYGLGTYNIIPEAKVYSTLRMNVSNAATETVTADGGERSVIEAVREESFENIYVMLGTNSLSYMSVSDIYLDFTKFADKLKSVSGDARVFIISVTPVTRGKEESIESPVSNQNIDEYNSLLLEYADRYGMLYLDLNSYLKGSDGYLPSELAENDGMHLKSDTYGIIKDYLLTHTYTTELVGSALEDSADGASE</sequence>
<evidence type="ECO:0000256" key="2">
    <source>
        <dbReference type="SAM" id="Phobius"/>
    </source>
</evidence>
<proteinExistence type="predicted"/>
<dbReference type="Gene3D" id="3.40.50.1110">
    <property type="entry name" value="SGNH hydrolase"/>
    <property type="match status" value="1"/>
</dbReference>
<protein>
    <recommendedName>
        <fullName evidence="3">SGNH hydrolase-type esterase domain-containing protein</fullName>
    </recommendedName>
</protein>
<keyword evidence="2" id="KW-0812">Transmembrane</keyword>
<feature type="region of interest" description="Disordered" evidence="1">
    <location>
        <begin position="63"/>
        <end position="84"/>
    </location>
</feature>
<evidence type="ECO:0000313" key="5">
    <source>
        <dbReference type="Proteomes" id="UP000823960"/>
    </source>
</evidence>
<dbReference type="InterPro" id="IPR036514">
    <property type="entry name" value="SGNH_hydro_sf"/>
</dbReference>
<dbReference type="Pfam" id="PF13472">
    <property type="entry name" value="Lipase_GDSL_2"/>
    <property type="match status" value="1"/>
</dbReference>
<name>A0A9D1NRD2_9FIRM</name>
<comment type="caution">
    <text evidence="4">The sequence shown here is derived from an EMBL/GenBank/DDBJ whole genome shotgun (WGS) entry which is preliminary data.</text>
</comment>
<reference evidence="4" key="1">
    <citation type="submission" date="2020-10" db="EMBL/GenBank/DDBJ databases">
        <authorList>
            <person name="Gilroy R."/>
        </authorList>
    </citation>
    <scope>NUCLEOTIDE SEQUENCE</scope>
    <source>
        <strain evidence="4">1370</strain>
    </source>
</reference>
<evidence type="ECO:0000313" key="4">
    <source>
        <dbReference type="EMBL" id="HIV11430.1"/>
    </source>
</evidence>
<evidence type="ECO:0000256" key="1">
    <source>
        <dbReference type="SAM" id="MobiDB-lite"/>
    </source>
</evidence>
<feature type="transmembrane region" description="Helical" evidence="2">
    <location>
        <begin position="21"/>
        <end position="40"/>
    </location>
</feature>
<dbReference type="SUPFAM" id="SSF52266">
    <property type="entry name" value="SGNH hydrolase"/>
    <property type="match status" value="1"/>
</dbReference>
<accession>A0A9D1NRD2</accession>
<evidence type="ECO:0000259" key="3">
    <source>
        <dbReference type="Pfam" id="PF13472"/>
    </source>
</evidence>
<dbReference type="EMBL" id="DVOL01000101">
    <property type="protein sequence ID" value="HIV11430.1"/>
    <property type="molecule type" value="Genomic_DNA"/>
</dbReference>
<dbReference type="Proteomes" id="UP000823960">
    <property type="component" value="Unassembled WGS sequence"/>
</dbReference>
<keyword evidence="2" id="KW-0472">Membrane</keyword>
<dbReference type="InterPro" id="IPR013830">
    <property type="entry name" value="SGNH_hydro"/>
</dbReference>
<gene>
    <name evidence="4" type="ORF">IAD28_07045</name>
</gene>
<keyword evidence="2" id="KW-1133">Transmembrane helix</keyword>